<feature type="compositionally biased region" description="Basic and acidic residues" evidence="1">
    <location>
        <begin position="8"/>
        <end position="22"/>
    </location>
</feature>
<comment type="caution">
    <text evidence="2">The sequence shown here is derived from an EMBL/GenBank/DDBJ whole genome shotgun (WGS) entry which is preliminary data.</text>
</comment>
<reference evidence="2 3" key="1">
    <citation type="journal article" date="2014" name="Agronomy (Basel)">
        <title>A Draft Genome Sequence for Ensete ventricosum, the Drought-Tolerant Tree Against Hunger.</title>
        <authorList>
            <person name="Harrison J."/>
            <person name="Moore K.A."/>
            <person name="Paszkiewicz K."/>
            <person name="Jones T."/>
            <person name="Grant M."/>
            <person name="Ambacheew D."/>
            <person name="Muzemil S."/>
            <person name="Studholme D.J."/>
        </authorList>
    </citation>
    <scope>NUCLEOTIDE SEQUENCE [LARGE SCALE GENOMIC DNA]</scope>
</reference>
<evidence type="ECO:0000256" key="1">
    <source>
        <dbReference type="SAM" id="MobiDB-lite"/>
    </source>
</evidence>
<accession>A0A427BAH8</accession>
<sequence length="72" mass="8260">MGKHKSRRGEGSSRMPSRDKEPIAPNDRPTFSVYRRPKSMKELCRTTICKDDKGYYALHMTDLPPRDSGSTM</sequence>
<dbReference type="Proteomes" id="UP000287651">
    <property type="component" value="Unassembled WGS sequence"/>
</dbReference>
<feature type="region of interest" description="Disordered" evidence="1">
    <location>
        <begin position="1"/>
        <end position="32"/>
    </location>
</feature>
<name>A0A427BAH8_ENSVE</name>
<proteinExistence type="predicted"/>
<organism evidence="2 3">
    <name type="scientific">Ensete ventricosum</name>
    <name type="common">Abyssinian banana</name>
    <name type="synonym">Musa ensete</name>
    <dbReference type="NCBI Taxonomy" id="4639"/>
    <lineage>
        <taxon>Eukaryota</taxon>
        <taxon>Viridiplantae</taxon>
        <taxon>Streptophyta</taxon>
        <taxon>Embryophyta</taxon>
        <taxon>Tracheophyta</taxon>
        <taxon>Spermatophyta</taxon>
        <taxon>Magnoliopsida</taxon>
        <taxon>Liliopsida</taxon>
        <taxon>Zingiberales</taxon>
        <taxon>Musaceae</taxon>
        <taxon>Ensete</taxon>
    </lineage>
</organism>
<dbReference type="AlphaFoldDB" id="A0A427BAH8"/>
<evidence type="ECO:0000313" key="3">
    <source>
        <dbReference type="Proteomes" id="UP000287651"/>
    </source>
</evidence>
<protein>
    <submittedName>
        <fullName evidence="2">Uncharacterized protein</fullName>
    </submittedName>
</protein>
<dbReference type="EMBL" id="AMZH03000101">
    <property type="protein sequence ID" value="RRT85530.1"/>
    <property type="molecule type" value="Genomic_DNA"/>
</dbReference>
<evidence type="ECO:0000313" key="2">
    <source>
        <dbReference type="EMBL" id="RRT85530.1"/>
    </source>
</evidence>
<gene>
    <name evidence="2" type="ORF">B296_00006553</name>
</gene>